<protein>
    <submittedName>
        <fullName evidence="2">Uncharacterized protein</fullName>
    </submittedName>
</protein>
<organism evidence="2">
    <name type="scientific">marine sediment metagenome</name>
    <dbReference type="NCBI Taxonomy" id="412755"/>
    <lineage>
        <taxon>unclassified sequences</taxon>
        <taxon>metagenomes</taxon>
        <taxon>ecological metagenomes</taxon>
    </lineage>
</organism>
<dbReference type="AlphaFoldDB" id="A0A0F9KGF5"/>
<proteinExistence type="predicted"/>
<dbReference type="EMBL" id="LAZR01015159">
    <property type="protein sequence ID" value="KKM14380.1"/>
    <property type="molecule type" value="Genomic_DNA"/>
</dbReference>
<sequence length="194" mass="21925">MSYKDKDKQREANRKASQRRRDKGMTKGMTNQGMTVEDERSNEPSNVIPKGVTDKALLRFNVGEASERILPSDKDSVYSQKDIKPERTAQGNIRVSKPGDDDYVPQCETTGVFVGGKNWVDELGRSLTRGKDIKCFADLPPDVQRTIDRLSLVDGKIDQTVKANRTAIAVSYQHLFPDKYYPQDAVTLQQYLHT</sequence>
<gene>
    <name evidence="2" type="ORF">LCGC14_1706760</name>
</gene>
<reference evidence="2" key="1">
    <citation type="journal article" date="2015" name="Nature">
        <title>Complex archaea that bridge the gap between prokaryotes and eukaryotes.</title>
        <authorList>
            <person name="Spang A."/>
            <person name="Saw J.H."/>
            <person name="Jorgensen S.L."/>
            <person name="Zaremba-Niedzwiedzka K."/>
            <person name="Martijn J."/>
            <person name="Lind A.E."/>
            <person name="van Eijk R."/>
            <person name="Schleper C."/>
            <person name="Guy L."/>
            <person name="Ettema T.J."/>
        </authorList>
    </citation>
    <scope>NUCLEOTIDE SEQUENCE</scope>
</reference>
<feature type="region of interest" description="Disordered" evidence="1">
    <location>
        <begin position="71"/>
        <end position="101"/>
    </location>
</feature>
<evidence type="ECO:0000313" key="2">
    <source>
        <dbReference type="EMBL" id="KKM14380.1"/>
    </source>
</evidence>
<name>A0A0F9KGF5_9ZZZZ</name>
<accession>A0A0F9KGF5</accession>
<feature type="compositionally biased region" description="Basic and acidic residues" evidence="1">
    <location>
        <begin position="71"/>
        <end position="87"/>
    </location>
</feature>
<comment type="caution">
    <text evidence="2">The sequence shown here is derived from an EMBL/GenBank/DDBJ whole genome shotgun (WGS) entry which is preliminary data.</text>
</comment>
<feature type="region of interest" description="Disordered" evidence="1">
    <location>
        <begin position="1"/>
        <end position="50"/>
    </location>
</feature>
<feature type="compositionally biased region" description="Basic and acidic residues" evidence="1">
    <location>
        <begin position="1"/>
        <end position="14"/>
    </location>
</feature>
<evidence type="ECO:0000256" key="1">
    <source>
        <dbReference type="SAM" id="MobiDB-lite"/>
    </source>
</evidence>